<dbReference type="AlphaFoldDB" id="A0AA41QD67"/>
<dbReference type="Gene3D" id="1.10.260.40">
    <property type="entry name" value="lambda repressor-like DNA-binding domains"/>
    <property type="match status" value="1"/>
</dbReference>
<reference evidence="2" key="1">
    <citation type="submission" date="2022-01" db="EMBL/GenBank/DDBJ databases">
        <title>Antribacter sp. nov., isolated from Guizhou of China.</title>
        <authorList>
            <person name="Chengliang C."/>
            <person name="Ya Z."/>
        </authorList>
    </citation>
    <scope>NUCLEOTIDE SEQUENCE</scope>
    <source>
        <strain evidence="2">KLBMP 9083</strain>
    </source>
</reference>
<accession>A0AA41QD67</accession>
<dbReference type="EMBL" id="JAKGSG010000029">
    <property type="protein sequence ID" value="MCF4121278.1"/>
    <property type="molecule type" value="Genomic_DNA"/>
</dbReference>
<dbReference type="CDD" id="cd00093">
    <property type="entry name" value="HTH_XRE"/>
    <property type="match status" value="1"/>
</dbReference>
<evidence type="ECO:0000313" key="3">
    <source>
        <dbReference type="Proteomes" id="UP001165405"/>
    </source>
</evidence>
<name>A0AA41QD67_9MICO</name>
<organism evidence="2 3">
    <name type="scientific">Antribacter soli</name>
    <dbReference type="NCBI Taxonomy" id="2910976"/>
    <lineage>
        <taxon>Bacteria</taxon>
        <taxon>Bacillati</taxon>
        <taxon>Actinomycetota</taxon>
        <taxon>Actinomycetes</taxon>
        <taxon>Micrococcales</taxon>
        <taxon>Promicromonosporaceae</taxon>
        <taxon>Antribacter</taxon>
    </lineage>
</organism>
<feature type="domain" description="HTH cro/C1-type" evidence="1">
    <location>
        <begin position="7"/>
        <end position="61"/>
    </location>
</feature>
<dbReference type="PROSITE" id="PS50943">
    <property type="entry name" value="HTH_CROC1"/>
    <property type="match status" value="1"/>
</dbReference>
<dbReference type="SMART" id="SM00530">
    <property type="entry name" value="HTH_XRE"/>
    <property type="match status" value="1"/>
</dbReference>
<keyword evidence="3" id="KW-1185">Reference proteome</keyword>
<dbReference type="InterPro" id="IPR010982">
    <property type="entry name" value="Lambda_DNA-bd_dom_sf"/>
</dbReference>
<evidence type="ECO:0000259" key="1">
    <source>
        <dbReference type="PROSITE" id="PS50943"/>
    </source>
</evidence>
<protein>
    <submittedName>
        <fullName evidence="2">Helix-turn-helix domain-containing protein</fullName>
    </submittedName>
</protein>
<dbReference type="RefSeq" id="WP_236089078.1">
    <property type="nucleotide sequence ID" value="NZ_JAKGSG010000029.1"/>
</dbReference>
<dbReference type="SUPFAM" id="SSF47413">
    <property type="entry name" value="lambda repressor-like DNA-binding domains"/>
    <property type="match status" value="1"/>
</dbReference>
<dbReference type="Pfam" id="PF01381">
    <property type="entry name" value="HTH_3"/>
    <property type="match status" value="1"/>
</dbReference>
<proteinExistence type="predicted"/>
<comment type="caution">
    <text evidence="2">The sequence shown here is derived from an EMBL/GenBank/DDBJ whole genome shotgun (WGS) entry which is preliminary data.</text>
</comment>
<dbReference type="GO" id="GO:0003677">
    <property type="term" value="F:DNA binding"/>
    <property type="evidence" value="ECO:0007669"/>
    <property type="project" value="InterPro"/>
</dbReference>
<evidence type="ECO:0000313" key="2">
    <source>
        <dbReference type="EMBL" id="MCF4121278.1"/>
    </source>
</evidence>
<gene>
    <name evidence="2" type="ORF">L1785_09815</name>
</gene>
<dbReference type="InterPro" id="IPR001387">
    <property type="entry name" value="Cro/C1-type_HTH"/>
</dbReference>
<dbReference type="Proteomes" id="UP001165405">
    <property type="component" value="Unassembled WGS sequence"/>
</dbReference>
<sequence>MSRRSRLADARRSAGYSQEALAEQLGIDRTTVQRWESGASTPQPFQRANLAAVLRLTTEDLETTLGLTPTALPMLLGAGASPLVPMRSTAWDRPAQQGDVLGLLDAARPLVDHTLAATTLSSRRLDLIEERIAEHLVTYTRTPPATMLSVLASDIVEIQEIAAVRQPAMVQAKLSEAQAILALLTADALMRLGEVRRSRYWYGTARLASDDTGNLHLQARVRAQEAMLPYYYGPIEQAVELARSAQALLPGVASETTALAAAAEGRALARLGDARGAERAMDTAQRYVDQAGSLGSPDAAFQFNHKRLLLYLSGTLTYLDQPARARRVQDEALALYAAQPDLVVDPALIRLDQAVCLALSGHADESCQLAMDIVTGLPVEYRTRVVLAKTHDVVRALPDGAPQRPRAELTELIATPT</sequence>